<evidence type="ECO:0000313" key="2">
    <source>
        <dbReference type="Proteomes" id="UP000317648"/>
    </source>
</evidence>
<accession>A0A518DSU9</accession>
<organism evidence="1 2">
    <name type="scientific">Lignipirellula cremea</name>
    <dbReference type="NCBI Taxonomy" id="2528010"/>
    <lineage>
        <taxon>Bacteria</taxon>
        <taxon>Pseudomonadati</taxon>
        <taxon>Planctomycetota</taxon>
        <taxon>Planctomycetia</taxon>
        <taxon>Pirellulales</taxon>
        <taxon>Pirellulaceae</taxon>
        <taxon>Lignipirellula</taxon>
    </lineage>
</organism>
<dbReference type="OrthoDB" id="6857704at2"/>
<dbReference type="Proteomes" id="UP000317648">
    <property type="component" value="Chromosome"/>
</dbReference>
<dbReference type="AlphaFoldDB" id="A0A518DSU9"/>
<sequence length="200" mass="23063">MQYVIFVQENPKSEDQSLYVGPVPPENAAYLRRLKAELKPLSEEDYIQGPLAILHTMARYSYVLDGQDLYWCVEWEPGLLVIRFSPGQEMTWTAIRSPVPDFGGREPSDADLEEYDEQADNLQYDLVFDAWDAEIDEELREGGGFAPAPDDVQTRFENAVARANELCEIKEERVGNDYDAWFDRCLNNLERWCGDGLRLR</sequence>
<dbReference type="EMBL" id="CP036433">
    <property type="protein sequence ID" value="QDU94909.1"/>
    <property type="molecule type" value="Genomic_DNA"/>
</dbReference>
<name>A0A518DSU9_9BACT</name>
<keyword evidence="2" id="KW-1185">Reference proteome</keyword>
<evidence type="ECO:0000313" key="1">
    <source>
        <dbReference type="EMBL" id="QDU94909.1"/>
    </source>
</evidence>
<dbReference type="RefSeq" id="WP_145053700.1">
    <property type="nucleotide sequence ID" value="NZ_CP036433.1"/>
</dbReference>
<gene>
    <name evidence="1" type="ORF">Pla8534_27170</name>
</gene>
<dbReference type="KEGG" id="lcre:Pla8534_27170"/>
<reference evidence="1 2" key="1">
    <citation type="submission" date="2019-02" db="EMBL/GenBank/DDBJ databases">
        <title>Deep-cultivation of Planctomycetes and their phenomic and genomic characterization uncovers novel biology.</title>
        <authorList>
            <person name="Wiegand S."/>
            <person name="Jogler M."/>
            <person name="Boedeker C."/>
            <person name="Pinto D."/>
            <person name="Vollmers J."/>
            <person name="Rivas-Marin E."/>
            <person name="Kohn T."/>
            <person name="Peeters S.H."/>
            <person name="Heuer A."/>
            <person name="Rast P."/>
            <person name="Oberbeckmann S."/>
            <person name="Bunk B."/>
            <person name="Jeske O."/>
            <person name="Meyerdierks A."/>
            <person name="Storesund J.E."/>
            <person name="Kallscheuer N."/>
            <person name="Luecker S."/>
            <person name="Lage O.M."/>
            <person name="Pohl T."/>
            <person name="Merkel B.J."/>
            <person name="Hornburger P."/>
            <person name="Mueller R.-W."/>
            <person name="Bruemmer F."/>
            <person name="Labrenz M."/>
            <person name="Spormann A.M."/>
            <person name="Op den Camp H."/>
            <person name="Overmann J."/>
            <person name="Amann R."/>
            <person name="Jetten M.S.M."/>
            <person name="Mascher T."/>
            <person name="Medema M.H."/>
            <person name="Devos D.P."/>
            <person name="Kaster A.-K."/>
            <person name="Ovreas L."/>
            <person name="Rohde M."/>
            <person name="Galperin M.Y."/>
            <person name="Jogler C."/>
        </authorList>
    </citation>
    <scope>NUCLEOTIDE SEQUENCE [LARGE SCALE GENOMIC DNA]</scope>
    <source>
        <strain evidence="1 2">Pla85_3_4</strain>
    </source>
</reference>
<protein>
    <submittedName>
        <fullName evidence="1">Uncharacterized protein</fullName>
    </submittedName>
</protein>
<proteinExistence type="predicted"/>